<evidence type="ECO:0000313" key="7">
    <source>
        <dbReference type="EMBL" id="SFV57617.1"/>
    </source>
</evidence>
<dbReference type="HAMAP" id="MF_00178">
    <property type="entry name" value="Lumazine_synth"/>
    <property type="match status" value="1"/>
</dbReference>
<gene>
    <name evidence="7" type="ORF">MNB_SUP05-5-736</name>
</gene>
<dbReference type="Pfam" id="PF00885">
    <property type="entry name" value="DMRL_synthase"/>
    <property type="match status" value="1"/>
</dbReference>
<dbReference type="GO" id="GO:0000906">
    <property type="term" value="F:6,7-dimethyl-8-ribityllumazine synthase activity"/>
    <property type="evidence" value="ECO:0007669"/>
    <property type="project" value="UniProtKB-EC"/>
</dbReference>
<evidence type="ECO:0000256" key="3">
    <source>
        <dbReference type="ARBA" id="ARBA00012664"/>
    </source>
</evidence>
<dbReference type="GO" id="GO:0009231">
    <property type="term" value="P:riboflavin biosynthetic process"/>
    <property type="evidence" value="ECO:0007669"/>
    <property type="project" value="UniProtKB-UniPathway"/>
</dbReference>
<evidence type="ECO:0000256" key="1">
    <source>
        <dbReference type="ARBA" id="ARBA00004917"/>
    </source>
</evidence>
<dbReference type="UniPathway" id="UPA00275">
    <property type="reaction ID" value="UER00404"/>
</dbReference>
<proteinExistence type="inferred from homology"/>
<dbReference type="InterPro" id="IPR002180">
    <property type="entry name" value="LS/RS"/>
</dbReference>
<dbReference type="CDD" id="cd09209">
    <property type="entry name" value="Lumazine_synthase-I"/>
    <property type="match status" value="1"/>
</dbReference>
<dbReference type="Gene3D" id="3.40.50.960">
    <property type="entry name" value="Lumazine/riboflavin synthase"/>
    <property type="match status" value="1"/>
</dbReference>
<dbReference type="NCBIfam" id="TIGR00114">
    <property type="entry name" value="lumazine-synth"/>
    <property type="match status" value="1"/>
</dbReference>
<dbReference type="AlphaFoldDB" id="A0A1W1BVX1"/>
<protein>
    <recommendedName>
        <fullName evidence="3">6,7-dimethyl-8-ribityllumazine synthase</fullName>
        <ecNumber evidence="3">2.5.1.78</ecNumber>
    </recommendedName>
</protein>
<dbReference type="GO" id="GO:0009349">
    <property type="term" value="C:riboflavin synthase complex"/>
    <property type="evidence" value="ECO:0007669"/>
    <property type="project" value="InterPro"/>
</dbReference>
<reference evidence="7" key="1">
    <citation type="submission" date="2016-10" db="EMBL/GenBank/DDBJ databases">
        <authorList>
            <person name="de Groot N.N."/>
        </authorList>
    </citation>
    <scope>NUCLEOTIDE SEQUENCE</scope>
</reference>
<dbReference type="GO" id="GO:0005829">
    <property type="term" value="C:cytosol"/>
    <property type="evidence" value="ECO:0007669"/>
    <property type="project" value="TreeGrafter"/>
</dbReference>
<dbReference type="InterPro" id="IPR034964">
    <property type="entry name" value="LS"/>
</dbReference>
<dbReference type="PANTHER" id="PTHR21058">
    <property type="entry name" value="6,7-DIMETHYL-8-RIBITYLLUMAZINE SYNTHASE DMRL SYNTHASE LUMAZINE SYNTHASE"/>
    <property type="match status" value="1"/>
</dbReference>
<dbReference type="EMBL" id="FPHJ01000023">
    <property type="protein sequence ID" value="SFV57617.1"/>
    <property type="molecule type" value="Genomic_DNA"/>
</dbReference>
<comment type="pathway">
    <text evidence="1">Cofactor biosynthesis; riboflavin biosynthesis; riboflavin from 2-hydroxy-3-oxobutyl phosphate and 5-amino-6-(D-ribitylamino)uracil: step 1/2.</text>
</comment>
<organism evidence="7">
    <name type="scientific">hydrothermal vent metagenome</name>
    <dbReference type="NCBI Taxonomy" id="652676"/>
    <lineage>
        <taxon>unclassified sequences</taxon>
        <taxon>metagenomes</taxon>
        <taxon>ecological metagenomes</taxon>
    </lineage>
</organism>
<comment type="catalytic activity">
    <reaction evidence="6">
        <text>(2S)-2-hydroxy-3-oxobutyl phosphate + 5-amino-6-(D-ribitylamino)uracil = 6,7-dimethyl-8-(1-D-ribityl)lumazine + phosphate + 2 H2O + H(+)</text>
        <dbReference type="Rhea" id="RHEA:26152"/>
        <dbReference type="ChEBI" id="CHEBI:15377"/>
        <dbReference type="ChEBI" id="CHEBI:15378"/>
        <dbReference type="ChEBI" id="CHEBI:15934"/>
        <dbReference type="ChEBI" id="CHEBI:43474"/>
        <dbReference type="ChEBI" id="CHEBI:58201"/>
        <dbReference type="ChEBI" id="CHEBI:58830"/>
        <dbReference type="EC" id="2.5.1.78"/>
    </reaction>
</comment>
<dbReference type="PANTHER" id="PTHR21058:SF0">
    <property type="entry name" value="6,7-DIMETHYL-8-RIBITYLLUMAZINE SYNTHASE"/>
    <property type="match status" value="1"/>
</dbReference>
<sequence length="158" mass="17595">MQEYKFNKEENSEFLKNKKIAIIIANFYDDIGAKLLQGAKETLNQYGCDKFDIFYVPGAFEVPLMAKNLAEKNYDGIVTLGAVIQGETPHFDFVCNECASGISKVSDDYNIPVSFGVLTTNNMEQTLNRAGGKKGNKGVEATIAMIEMLYLKEQLKNT</sequence>
<evidence type="ECO:0000256" key="2">
    <source>
        <dbReference type="ARBA" id="ARBA00007424"/>
    </source>
</evidence>
<keyword evidence="5 7" id="KW-0808">Transferase</keyword>
<dbReference type="SUPFAM" id="SSF52121">
    <property type="entry name" value="Lumazine synthase"/>
    <property type="match status" value="1"/>
</dbReference>
<evidence type="ECO:0000256" key="6">
    <source>
        <dbReference type="ARBA" id="ARBA00048785"/>
    </source>
</evidence>
<dbReference type="EC" id="2.5.1.78" evidence="3"/>
<accession>A0A1W1BVX1</accession>
<dbReference type="InterPro" id="IPR036467">
    <property type="entry name" value="LS/RS_sf"/>
</dbReference>
<comment type="similarity">
    <text evidence="2">Belongs to the DMRL synthase family.</text>
</comment>
<evidence type="ECO:0000256" key="4">
    <source>
        <dbReference type="ARBA" id="ARBA00022619"/>
    </source>
</evidence>
<keyword evidence="4" id="KW-0686">Riboflavin biosynthesis</keyword>
<name>A0A1W1BVX1_9ZZZZ</name>
<evidence type="ECO:0000256" key="5">
    <source>
        <dbReference type="ARBA" id="ARBA00022679"/>
    </source>
</evidence>